<keyword evidence="2" id="KW-1185">Reference proteome</keyword>
<evidence type="ECO:0000313" key="2">
    <source>
        <dbReference type="Proteomes" id="UP001500657"/>
    </source>
</evidence>
<accession>A0ABN0UE97</accession>
<gene>
    <name evidence="1" type="ORF">GCM10009126_11540</name>
</gene>
<dbReference type="Proteomes" id="UP001500657">
    <property type="component" value="Unassembled WGS sequence"/>
</dbReference>
<dbReference type="EMBL" id="BAAAFO010000002">
    <property type="protein sequence ID" value="GAA0247717.1"/>
    <property type="molecule type" value="Genomic_DNA"/>
</dbReference>
<dbReference type="RefSeq" id="WP_343881125.1">
    <property type="nucleotide sequence ID" value="NZ_BAAAFO010000002.1"/>
</dbReference>
<sequence>MSAELKDALADADRLYQEYVKLAELGQLGSMDPEPPESVIVASVSPVLIESYANGIVG</sequence>
<proteinExistence type="predicted"/>
<organism evidence="1 2">
    <name type="scientific">Rhodanobacter caeni</name>
    <dbReference type="NCBI Taxonomy" id="657654"/>
    <lineage>
        <taxon>Bacteria</taxon>
        <taxon>Pseudomonadati</taxon>
        <taxon>Pseudomonadota</taxon>
        <taxon>Gammaproteobacteria</taxon>
        <taxon>Lysobacterales</taxon>
        <taxon>Rhodanobacteraceae</taxon>
        <taxon>Rhodanobacter</taxon>
    </lineage>
</organism>
<comment type="caution">
    <text evidence="1">The sequence shown here is derived from an EMBL/GenBank/DDBJ whole genome shotgun (WGS) entry which is preliminary data.</text>
</comment>
<protein>
    <submittedName>
        <fullName evidence="1">Uncharacterized protein</fullName>
    </submittedName>
</protein>
<reference evidence="1 2" key="1">
    <citation type="journal article" date="2019" name="Int. J. Syst. Evol. Microbiol.">
        <title>The Global Catalogue of Microorganisms (GCM) 10K type strain sequencing project: providing services to taxonomists for standard genome sequencing and annotation.</title>
        <authorList>
            <consortium name="The Broad Institute Genomics Platform"/>
            <consortium name="The Broad Institute Genome Sequencing Center for Infectious Disease"/>
            <person name="Wu L."/>
            <person name="Ma J."/>
        </authorList>
    </citation>
    <scope>NUCLEOTIDE SEQUENCE [LARGE SCALE GENOMIC DNA]</scope>
    <source>
        <strain evidence="1 2">JCM 16242</strain>
    </source>
</reference>
<name>A0ABN0UE97_9GAMM</name>
<evidence type="ECO:0000313" key="1">
    <source>
        <dbReference type="EMBL" id="GAA0247717.1"/>
    </source>
</evidence>